<name>A0A6A6YM07_9PEZI</name>
<feature type="region of interest" description="Disordered" evidence="1">
    <location>
        <begin position="392"/>
        <end position="442"/>
    </location>
</feature>
<evidence type="ECO:0000256" key="2">
    <source>
        <dbReference type="SAM" id="Phobius"/>
    </source>
</evidence>
<feature type="region of interest" description="Disordered" evidence="1">
    <location>
        <begin position="276"/>
        <end position="298"/>
    </location>
</feature>
<dbReference type="GeneID" id="54455179"/>
<reference evidence="3 5" key="1">
    <citation type="journal article" date="2020" name="Stud. Mycol.">
        <title>101 Dothideomycetes genomes: a test case for predicting lifestyles and emergence of pathogens.</title>
        <authorList>
            <person name="Haridas S."/>
            <person name="Albert R."/>
            <person name="Binder M."/>
            <person name="Bloem J."/>
            <person name="Labutti K."/>
            <person name="Salamov A."/>
            <person name="Andreopoulos B."/>
            <person name="Baker S."/>
            <person name="Barry K."/>
            <person name="Bills G."/>
            <person name="Bluhm B."/>
            <person name="Cannon C."/>
            <person name="Castanera R."/>
            <person name="Culley D."/>
            <person name="Daum C."/>
            <person name="Ezra D."/>
            <person name="Gonzalez J."/>
            <person name="Henrissat B."/>
            <person name="Kuo A."/>
            <person name="Liang C."/>
            <person name="Lipzen A."/>
            <person name="Lutzoni F."/>
            <person name="Magnuson J."/>
            <person name="Mondo S."/>
            <person name="Nolan M."/>
            <person name="Ohm R."/>
            <person name="Pangilinan J."/>
            <person name="Park H.-J."/>
            <person name="Ramirez L."/>
            <person name="Alfaro M."/>
            <person name="Sun H."/>
            <person name="Tritt A."/>
            <person name="Yoshinaga Y."/>
            <person name="Zwiers L.-H."/>
            <person name="Turgeon B."/>
            <person name="Goodwin S."/>
            <person name="Spatafora J."/>
            <person name="Crous P."/>
            <person name="Grigoriev I."/>
        </authorList>
    </citation>
    <scope>NUCLEOTIDE SEQUENCE</scope>
    <source>
        <strain evidence="3 5">CBS 304.34</strain>
    </source>
</reference>
<reference evidence="5" key="3">
    <citation type="submission" date="2025-04" db="UniProtKB">
        <authorList>
            <consortium name="RefSeq"/>
        </authorList>
    </citation>
    <scope>IDENTIFICATION</scope>
    <source>
        <strain evidence="5">CBS 304.34</strain>
    </source>
</reference>
<gene>
    <name evidence="3 5" type="ORF">BDZ99DRAFT_31446</name>
</gene>
<evidence type="ECO:0000256" key="1">
    <source>
        <dbReference type="SAM" id="MobiDB-lite"/>
    </source>
</evidence>
<feature type="transmembrane region" description="Helical" evidence="2">
    <location>
        <begin position="79"/>
        <end position="108"/>
    </location>
</feature>
<protein>
    <submittedName>
        <fullName evidence="3 5">Uncharacterized protein</fullName>
    </submittedName>
</protein>
<dbReference type="AlphaFoldDB" id="A0A6A6YM07"/>
<organism evidence="3">
    <name type="scientific">Mytilinidion resinicola</name>
    <dbReference type="NCBI Taxonomy" id="574789"/>
    <lineage>
        <taxon>Eukaryota</taxon>
        <taxon>Fungi</taxon>
        <taxon>Dikarya</taxon>
        <taxon>Ascomycota</taxon>
        <taxon>Pezizomycotina</taxon>
        <taxon>Dothideomycetes</taxon>
        <taxon>Pleosporomycetidae</taxon>
        <taxon>Mytilinidiales</taxon>
        <taxon>Mytilinidiaceae</taxon>
        <taxon>Mytilinidion</taxon>
    </lineage>
</organism>
<reference evidence="5" key="2">
    <citation type="submission" date="2020-04" db="EMBL/GenBank/DDBJ databases">
        <authorList>
            <consortium name="NCBI Genome Project"/>
        </authorList>
    </citation>
    <scope>NUCLEOTIDE SEQUENCE</scope>
    <source>
        <strain evidence="5">CBS 304.34</strain>
    </source>
</reference>
<proteinExistence type="predicted"/>
<evidence type="ECO:0000313" key="4">
    <source>
        <dbReference type="Proteomes" id="UP000504636"/>
    </source>
</evidence>
<keyword evidence="2" id="KW-1133">Transmembrane helix</keyword>
<dbReference type="RefSeq" id="XP_033576532.1">
    <property type="nucleotide sequence ID" value="XM_033714286.1"/>
</dbReference>
<dbReference type="EMBL" id="MU003701">
    <property type="protein sequence ID" value="KAF2809568.1"/>
    <property type="molecule type" value="Genomic_DNA"/>
</dbReference>
<evidence type="ECO:0000313" key="3">
    <source>
        <dbReference type="EMBL" id="KAF2809568.1"/>
    </source>
</evidence>
<sequence>MARHCYSSIHAGTCHFLSLSLSLTSYTVLDMYTLYYCCLWCLGLLYRPGQDQPQSLCTISELARASETVVDWPSSLLQLYFIAAAILPSLLLLLFVVTIDLVALPALVAPTALVVAPRLDTPVSLYSQLPHLDRLLYIQLFAALNRHQQLLAFITHPSLLITLQTTIAHHYPVIPRSHRPASLFQHSRLQQRVGLISFTTKLEPAQRPSTYLHQFAKVERWFDAMAERYRAWTDAEDAIILKSNRTAMSFEELVEELMTVAELRDFDEILDRQEELRRQSRHAGPGSQTTPSLPATQQPGISVQSVYFNPEQYNLGVIPPLFPATYIPYTPKRHDPGGILQPSPLGYVRYDSERPNRRGILQSSPAAYVCYYSDRPPVAIVHLERHNLGGILQGNPPPVESDAGLRSEPSASLGRPKTFKAQANQGEPQWHDSAAAASQRRPMVRSELLRSATMYPDTRSSNGYWALSEVAKIIKGGDEKKDWREIWDTYFKYDNLGDRTPQALERKVRLIRNLPLAEQQKIRDDLVFNGVMVDRTASNN</sequence>
<feature type="compositionally biased region" description="Polar residues" evidence="1">
    <location>
        <begin position="286"/>
        <end position="298"/>
    </location>
</feature>
<keyword evidence="4" id="KW-1185">Reference proteome</keyword>
<dbReference type="Proteomes" id="UP000504636">
    <property type="component" value="Unplaced"/>
</dbReference>
<evidence type="ECO:0000313" key="5">
    <source>
        <dbReference type="RefSeq" id="XP_033576532.1"/>
    </source>
</evidence>
<accession>A0A6A6YM07</accession>
<keyword evidence="2" id="KW-0812">Transmembrane</keyword>
<keyword evidence="2" id="KW-0472">Membrane</keyword>